<accession>A0ABU7J9M8</accession>
<dbReference type="Proteomes" id="UP001336314">
    <property type="component" value="Unassembled WGS sequence"/>
</dbReference>
<keyword evidence="2" id="KW-1185">Reference proteome</keyword>
<proteinExistence type="predicted"/>
<evidence type="ECO:0008006" key="3">
    <source>
        <dbReference type="Google" id="ProtNLM"/>
    </source>
</evidence>
<evidence type="ECO:0000313" key="1">
    <source>
        <dbReference type="EMBL" id="MEE2003253.1"/>
    </source>
</evidence>
<dbReference type="RefSeq" id="WP_330130297.1">
    <property type="nucleotide sequence ID" value="NZ_JAUHLI010000027.1"/>
</dbReference>
<comment type="caution">
    <text evidence="1">The sequence shown here is derived from an EMBL/GenBank/DDBJ whole genome shotgun (WGS) entry which is preliminary data.</text>
</comment>
<reference evidence="1 2" key="1">
    <citation type="submission" date="2023-07" db="EMBL/GenBank/DDBJ databases">
        <title>Alkalimonas sp., MEB108 novel, alkaliphilic bacterium isolated from Lonar Lake, India.</title>
        <authorList>
            <person name="Joshi A."/>
            <person name="Thite S."/>
        </authorList>
    </citation>
    <scope>NUCLEOTIDE SEQUENCE [LARGE SCALE GENOMIC DNA]</scope>
    <source>
        <strain evidence="1 2">MEB108</strain>
    </source>
</reference>
<name>A0ABU7J9M8_9GAMM</name>
<gene>
    <name evidence="1" type="ORF">QWY20_17510</name>
</gene>
<evidence type="ECO:0000313" key="2">
    <source>
        <dbReference type="Proteomes" id="UP001336314"/>
    </source>
</evidence>
<sequence>MSDTIERIFVTFIDIIHSSEKLWTEVEIHQCLHQQQYDVSRSQLNRDLNRYHRYFQVERLDKYNSDHATPVYKRKGKDFKAGHMTPAEFKLFTLISNLQDQDAIQLPIDSQELLNKKLQQLEKSKVLLFKNTPGHPIVKWSENQHLLHKYRLSQQFKEQTMNDISQCINDNSSITIQRLQFGKVNTDTLEEVSLFEKSDTLYLKGRSEFAGGVFVDFTVDSIIVTSTEDSKSKIKNAQDNTKIRR</sequence>
<organism evidence="1 2">
    <name type="scientific">Alkalimonas cellulosilytica</name>
    <dbReference type="NCBI Taxonomy" id="3058395"/>
    <lineage>
        <taxon>Bacteria</taxon>
        <taxon>Pseudomonadati</taxon>
        <taxon>Pseudomonadota</taxon>
        <taxon>Gammaproteobacteria</taxon>
        <taxon>Alkalimonas</taxon>
    </lineage>
</organism>
<dbReference type="EMBL" id="JAUHLI010000027">
    <property type="protein sequence ID" value="MEE2003253.1"/>
    <property type="molecule type" value="Genomic_DNA"/>
</dbReference>
<protein>
    <recommendedName>
        <fullName evidence="3">WYL domain-containing protein</fullName>
    </recommendedName>
</protein>